<sequence length="86" mass="9233">MNGTTALQDTVSLLRGVEHYCFQVAYYLLGNDLDAAEAGKRALLALARDRRFLDGGEDERKRLAKSAAIACAMKRAGAEAATQKSG</sequence>
<dbReference type="Proteomes" id="UP000670947">
    <property type="component" value="Unassembled WGS sequence"/>
</dbReference>
<comment type="caution">
    <text evidence="1">The sequence shown here is derived from an EMBL/GenBank/DDBJ whole genome shotgun (WGS) entry which is preliminary data.</text>
</comment>
<keyword evidence="2" id="KW-1185">Reference proteome</keyword>
<name>A0ABS3W6D5_9BACL</name>
<gene>
    <name evidence="1" type="ORF">I8J29_06670</name>
</gene>
<evidence type="ECO:0000313" key="1">
    <source>
        <dbReference type="EMBL" id="MBO7743871.1"/>
    </source>
</evidence>
<protein>
    <submittedName>
        <fullName evidence="1">Uncharacterized protein</fullName>
    </submittedName>
</protein>
<organism evidence="1 2">
    <name type="scientific">Paenibacillus artemisiicola</name>
    <dbReference type="NCBI Taxonomy" id="1172618"/>
    <lineage>
        <taxon>Bacteria</taxon>
        <taxon>Bacillati</taxon>
        <taxon>Bacillota</taxon>
        <taxon>Bacilli</taxon>
        <taxon>Bacillales</taxon>
        <taxon>Paenibacillaceae</taxon>
        <taxon>Paenibacillus</taxon>
    </lineage>
</organism>
<dbReference type="RefSeq" id="WP_208846890.1">
    <property type="nucleotide sequence ID" value="NZ_JAGGDJ010000003.1"/>
</dbReference>
<proteinExistence type="predicted"/>
<dbReference type="EMBL" id="JAGGDJ010000003">
    <property type="protein sequence ID" value="MBO7743871.1"/>
    <property type="molecule type" value="Genomic_DNA"/>
</dbReference>
<evidence type="ECO:0000313" key="2">
    <source>
        <dbReference type="Proteomes" id="UP000670947"/>
    </source>
</evidence>
<accession>A0ABS3W6D5</accession>
<reference evidence="1 2" key="1">
    <citation type="submission" date="2021-03" db="EMBL/GenBank/DDBJ databases">
        <title>Paenibacillus artemisicola MWE-103 whole genome sequence.</title>
        <authorList>
            <person name="Ham Y.J."/>
        </authorList>
    </citation>
    <scope>NUCLEOTIDE SEQUENCE [LARGE SCALE GENOMIC DNA]</scope>
    <source>
        <strain evidence="1 2">MWE-103</strain>
    </source>
</reference>